<dbReference type="OrthoDB" id="5914299at2"/>
<dbReference type="PATRIC" id="fig|1610491.3.peg.698"/>
<evidence type="ECO:0000256" key="1">
    <source>
        <dbReference type="ARBA" id="ARBA00009437"/>
    </source>
</evidence>
<keyword evidence="2" id="KW-0805">Transcription regulation</keyword>
<evidence type="ECO:0000313" key="6">
    <source>
        <dbReference type="EMBL" id="KKW68781.1"/>
    </source>
</evidence>
<sequence>MESPQKPGQENPQLATLHAVNARLKFRHFKLLIAVQDMGSVHQAASLLHMSQPGVSKALKEIEETLGAILFARTPQGLVATDMGHCVIRHARLMLSSLAHMHNEMAALSRAAGVRISVGTIAGALAAVMADALLVFHKQHPDVVVDLHEGTSAHLLEGLQSGTLDIALCRTSVATRSELFQFEWLCDEEVRVAVSPVHPLAPCKQVTLAQAAQYPWILFPGHMPLRTLLEREAASLNVRLQCRPIETASTFATALLLNKSPELVALMSRETVDFFEKTGSLRRLALPIRASAEPYGMVVRQGVQAPAIVDAFKHCIRTQAQRLHTV</sequence>
<dbReference type="Pfam" id="PF00126">
    <property type="entry name" value="HTH_1"/>
    <property type="match status" value="1"/>
</dbReference>
<evidence type="ECO:0000313" key="7">
    <source>
        <dbReference type="Proteomes" id="UP000050580"/>
    </source>
</evidence>
<dbReference type="STRING" id="1610491.AAV94_03250"/>
<gene>
    <name evidence="6" type="ORF">AAV94_03250</name>
</gene>
<keyword evidence="7" id="KW-1185">Reference proteome</keyword>
<keyword evidence="4" id="KW-0804">Transcription</keyword>
<dbReference type="GO" id="GO:0003700">
    <property type="term" value="F:DNA-binding transcription factor activity"/>
    <property type="evidence" value="ECO:0007669"/>
    <property type="project" value="InterPro"/>
</dbReference>
<dbReference type="GO" id="GO:0005829">
    <property type="term" value="C:cytosol"/>
    <property type="evidence" value="ECO:0007669"/>
    <property type="project" value="TreeGrafter"/>
</dbReference>
<dbReference type="PRINTS" id="PR00039">
    <property type="entry name" value="HTHLYSR"/>
</dbReference>
<organism evidence="6 7">
    <name type="scientific">Lampropedia cohaerens</name>
    <dbReference type="NCBI Taxonomy" id="1610491"/>
    <lineage>
        <taxon>Bacteria</taxon>
        <taxon>Pseudomonadati</taxon>
        <taxon>Pseudomonadota</taxon>
        <taxon>Betaproteobacteria</taxon>
        <taxon>Burkholderiales</taxon>
        <taxon>Comamonadaceae</taxon>
        <taxon>Lampropedia</taxon>
    </lineage>
</organism>
<dbReference type="Proteomes" id="UP000050580">
    <property type="component" value="Unassembled WGS sequence"/>
</dbReference>
<comment type="caution">
    <text evidence="6">The sequence shown here is derived from an EMBL/GenBank/DDBJ whole genome shotgun (WGS) entry which is preliminary data.</text>
</comment>
<dbReference type="EMBL" id="LBNQ01000013">
    <property type="protein sequence ID" value="KKW68781.1"/>
    <property type="molecule type" value="Genomic_DNA"/>
</dbReference>
<reference evidence="6 7" key="1">
    <citation type="submission" date="2015-05" db="EMBL/GenBank/DDBJ databases">
        <title>Draft genome sequence of Lampropedia sp. CT6, isolated from the microbial mat of a hot water spring, located at Manikaran, India.</title>
        <authorList>
            <person name="Tripathi C."/>
            <person name="Rani P."/>
            <person name="Mahato N.K."/>
            <person name="Lal R."/>
        </authorList>
    </citation>
    <scope>NUCLEOTIDE SEQUENCE [LARGE SCALE GENOMIC DNA]</scope>
    <source>
        <strain evidence="6 7">CT6</strain>
    </source>
</reference>
<comment type="similarity">
    <text evidence="1">Belongs to the LysR transcriptional regulatory family.</text>
</comment>
<dbReference type="InterPro" id="IPR005119">
    <property type="entry name" value="LysR_subst-bd"/>
</dbReference>
<accession>A0A0U1Q206</accession>
<dbReference type="GO" id="GO:0003677">
    <property type="term" value="F:DNA binding"/>
    <property type="evidence" value="ECO:0007669"/>
    <property type="project" value="UniProtKB-KW"/>
</dbReference>
<dbReference type="RefSeq" id="WP_046740900.1">
    <property type="nucleotide sequence ID" value="NZ_LBNQ01000013.1"/>
</dbReference>
<protein>
    <recommendedName>
        <fullName evidence="5">HTH lysR-type domain-containing protein</fullName>
    </recommendedName>
</protein>
<dbReference type="SUPFAM" id="SSF53850">
    <property type="entry name" value="Periplasmic binding protein-like II"/>
    <property type="match status" value="1"/>
</dbReference>
<dbReference type="SUPFAM" id="SSF46785">
    <property type="entry name" value="Winged helix' DNA-binding domain"/>
    <property type="match status" value="1"/>
</dbReference>
<dbReference type="Gene3D" id="3.40.190.290">
    <property type="match status" value="1"/>
</dbReference>
<dbReference type="Pfam" id="PF03466">
    <property type="entry name" value="LysR_substrate"/>
    <property type="match status" value="1"/>
</dbReference>
<keyword evidence="3" id="KW-0238">DNA-binding</keyword>
<dbReference type="AlphaFoldDB" id="A0A0U1Q206"/>
<dbReference type="PROSITE" id="PS50931">
    <property type="entry name" value="HTH_LYSR"/>
    <property type="match status" value="1"/>
</dbReference>
<dbReference type="InterPro" id="IPR000847">
    <property type="entry name" value="LysR_HTH_N"/>
</dbReference>
<feature type="domain" description="HTH lysR-type" evidence="5">
    <location>
        <begin position="24"/>
        <end position="81"/>
    </location>
</feature>
<dbReference type="InterPro" id="IPR050950">
    <property type="entry name" value="HTH-type_LysR_regulators"/>
</dbReference>
<evidence type="ECO:0000259" key="5">
    <source>
        <dbReference type="PROSITE" id="PS50931"/>
    </source>
</evidence>
<dbReference type="PANTHER" id="PTHR30419:SF8">
    <property type="entry name" value="NITROGEN ASSIMILATION TRANSCRIPTIONAL ACTIVATOR-RELATED"/>
    <property type="match status" value="1"/>
</dbReference>
<evidence type="ECO:0000256" key="3">
    <source>
        <dbReference type="ARBA" id="ARBA00023125"/>
    </source>
</evidence>
<dbReference type="PANTHER" id="PTHR30419">
    <property type="entry name" value="HTH-TYPE TRANSCRIPTIONAL REGULATOR YBHD"/>
    <property type="match status" value="1"/>
</dbReference>
<proteinExistence type="inferred from homology"/>
<dbReference type="InterPro" id="IPR036388">
    <property type="entry name" value="WH-like_DNA-bd_sf"/>
</dbReference>
<evidence type="ECO:0000256" key="2">
    <source>
        <dbReference type="ARBA" id="ARBA00023015"/>
    </source>
</evidence>
<name>A0A0U1Q206_9BURK</name>
<dbReference type="Gene3D" id="1.10.10.10">
    <property type="entry name" value="Winged helix-like DNA-binding domain superfamily/Winged helix DNA-binding domain"/>
    <property type="match status" value="1"/>
</dbReference>
<dbReference type="InterPro" id="IPR036390">
    <property type="entry name" value="WH_DNA-bd_sf"/>
</dbReference>
<evidence type="ECO:0000256" key="4">
    <source>
        <dbReference type="ARBA" id="ARBA00023163"/>
    </source>
</evidence>